<dbReference type="EMBL" id="JANSUY010000013">
    <property type="protein sequence ID" value="MCR9016236.1"/>
    <property type="molecule type" value="Genomic_DNA"/>
</dbReference>
<feature type="domain" description="UspA" evidence="2">
    <location>
        <begin position="149"/>
        <end position="277"/>
    </location>
</feature>
<keyword evidence="4" id="KW-1185">Reference proteome</keyword>
<dbReference type="InterPro" id="IPR006015">
    <property type="entry name" value="Universal_stress_UspA"/>
</dbReference>
<feature type="domain" description="UspA" evidence="2">
    <location>
        <begin position="4"/>
        <end position="139"/>
    </location>
</feature>
<dbReference type="AlphaFoldDB" id="A0A9X2T1V8"/>
<organism evidence="3 4">
    <name type="scientific">Aquiflexum gelatinilyticum</name>
    <dbReference type="NCBI Taxonomy" id="2961943"/>
    <lineage>
        <taxon>Bacteria</taxon>
        <taxon>Pseudomonadati</taxon>
        <taxon>Bacteroidota</taxon>
        <taxon>Cytophagia</taxon>
        <taxon>Cytophagales</taxon>
        <taxon>Cyclobacteriaceae</taxon>
        <taxon>Aquiflexum</taxon>
    </lineage>
</organism>
<accession>A0A9X2T1V8</accession>
<dbReference type="InterPro" id="IPR006016">
    <property type="entry name" value="UspA"/>
</dbReference>
<dbReference type="Gene3D" id="3.40.50.620">
    <property type="entry name" value="HUPs"/>
    <property type="match status" value="2"/>
</dbReference>
<dbReference type="RefSeq" id="WP_258424089.1">
    <property type="nucleotide sequence ID" value="NZ_JANAEZ010000006.1"/>
</dbReference>
<gene>
    <name evidence="3" type="ORF">NU887_14420</name>
</gene>
<dbReference type="Pfam" id="PF00582">
    <property type="entry name" value="Usp"/>
    <property type="match status" value="2"/>
</dbReference>
<evidence type="ECO:0000313" key="3">
    <source>
        <dbReference type="EMBL" id="MCR9016236.1"/>
    </source>
</evidence>
<proteinExistence type="inferred from homology"/>
<name>A0A9X2T1V8_9BACT</name>
<dbReference type="CDD" id="cd00293">
    <property type="entry name" value="USP-like"/>
    <property type="match status" value="2"/>
</dbReference>
<dbReference type="SUPFAM" id="SSF52402">
    <property type="entry name" value="Adenine nucleotide alpha hydrolases-like"/>
    <property type="match status" value="2"/>
</dbReference>
<dbReference type="PANTHER" id="PTHR46268:SF6">
    <property type="entry name" value="UNIVERSAL STRESS PROTEIN UP12"/>
    <property type="match status" value="1"/>
</dbReference>
<dbReference type="PANTHER" id="PTHR46268">
    <property type="entry name" value="STRESS RESPONSE PROTEIN NHAX"/>
    <property type="match status" value="1"/>
</dbReference>
<protein>
    <submittedName>
        <fullName evidence="3">Universal stress protein</fullName>
    </submittedName>
</protein>
<dbReference type="Proteomes" id="UP001142175">
    <property type="component" value="Unassembled WGS sequence"/>
</dbReference>
<reference evidence="3" key="1">
    <citation type="submission" date="2022-08" db="EMBL/GenBank/DDBJ databases">
        <authorList>
            <person name="Zhang D."/>
        </authorList>
    </citation>
    <scope>NUCLEOTIDE SEQUENCE</scope>
    <source>
        <strain evidence="3">XJ19-11</strain>
    </source>
</reference>
<dbReference type="InterPro" id="IPR014729">
    <property type="entry name" value="Rossmann-like_a/b/a_fold"/>
</dbReference>
<dbReference type="PRINTS" id="PR01438">
    <property type="entry name" value="UNVRSLSTRESS"/>
</dbReference>
<evidence type="ECO:0000256" key="1">
    <source>
        <dbReference type="ARBA" id="ARBA00008791"/>
    </source>
</evidence>
<comment type="similarity">
    <text evidence="1">Belongs to the universal stress protein A family.</text>
</comment>
<evidence type="ECO:0000313" key="4">
    <source>
        <dbReference type="Proteomes" id="UP001142175"/>
    </source>
</evidence>
<evidence type="ECO:0000259" key="2">
    <source>
        <dbReference type="Pfam" id="PF00582"/>
    </source>
</evidence>
<sequence>MENFEKAMVGMDLTEMDDILISKMAVLSGILGIKKLYFIHVSKNLALPDEIREKFPDLVAPADEAIEAEITTIIKQNNFPENVEIEVFAEEGSPMTTFLRWAKLKDVDLIIMGRKVTLKGSGSLAKTMAQKAPCSVLFLPERVEMKIPKKIMIPMDFSEHTNMTINFAQKAAEEFDAKIYALHLFEVPTGYHKTGKSFEEFAEIMEENAKKDYDKFIKKHHHPEFDCLFVLSNKGEPGHLIIEKAKDQGIDLILMGSRGRTASAAVLLGSVAEKLVQVNNEIPMLIFKIKGETMGFFDALFRI</sequence>
<comment type="caution">
    <text evidence="3">The sequence shown here is derived from an EMBL/GenBank/DDBJ whole genome shotgun (WGS) entry which is preliminary data.</text>
</comment>